<organism evidence="1 2">
    <name type="scientific">Allacma fusca</name>
    <dbReference type="NCBI Taxonomy" id="39272"/>
    <lineage>
        <taxon>Eukaryota</taxon>
        <taxon>Metazoa</taxon>
        <taxon>Ecdysozoa</taxon>
        <taxon>Arthropoda</taxon>
        <taxon>Hexapoda</taxon>
        <taxon>Collembola</taxon>
        <taxon>Symphypleona</taxon>
        <taxon>Sminthuridae</taxon>
        <taxon>Allacma</taxon>
    </lineage>
</organism>
<reference evidence="1" key="1">
    <citation type="submission" date="2021-06" db="EMBL/GenBank/DDBJ databases">
        <authorList>
            <person name="Hodson N. C."/>
            <person name="Mongue J. A."/>
            <person name="Jaron S. K."/>
        </authorList>
    </citation>
    <scope>NUCLEOTIDE SEQUENCE</scope>
</reference>
<comment type="caution">
    <text evidence="1">The sequence shown here is derived from an EMBL/GenBank/DDBJ whole genome shotgun (WGS) entry which is preliminary data.</text>
</comment>
<proteinExistence type="predicted"/>
<keyword evidence="2" id="KW-1185">Reference proteome</keyword>
<evidence type="ECO:0000313" key="2">
    <source>
        <dbReference type="Proteomes" id="UP000708208"/>
    </source>
</evidence>
<dbReference type="Proteomes" id="UP000708208">
    <property type="component" value="Unassembled WGS sequence"/>
</dbReference>
<accession>A0A8J2JK07</accession>
<gene>
    <name evidence="1" type="ORF">AFUS01_LOCUS5186</name>
</gene>
<protein>
    <submittedName>
        <fullName evidence="1">Uncharacterized protein</fullName>
    </submittedName>
</protein>
<evidence type="ECO:0000313" key="1">
    <source>
        <dbReference type="EMBL" id="CAG7712982.1"/>
    </source>
</evidence>
<dbReference type="EMBL" id="CAJVCH010032919">
    <property type="protein sequence ID" value="CAG7712982.1"/>
    <property type="molecule type" value="Genomic_DNA"/>
</dbReference>
<name>A0A8J2JK07_9HEXA</name>
<dbReference type="AlphaFoldDB" id="A0A8J2JK07"/>
<sequence>MRYFAALSALDGKSLAERNNRMLIIVKWVAGRPPASQVIAAVKGKWFLKKVAVTAEKVFLGRFFYKGEWNSIKNKVQANKPQTNPTKIYKYIADDPHLISYYAHGD</sequence>